<gene>
    <name evidence="5" type="ORF">PSAG_01625</name>
</gene>
<evidence type="ECO:0000256" key="1">
    <source>
        <dbReference type="ARBA" id="ARBA00004613"/>
    </source>
</evidence>
<dbReference type="SUPFAM" id="SSF53756">
    <property type="entry name" value="UDP-Glycosyltransferase/glycogen phosphorylase"/>
    <property type="match status" value="1"/>
</dbReference>
<dbReference type="PROSITE" id="PS51677">
    <property type="entry name" value="NODB"/>
    <property type="match status" value="1"/>
</dbReference>
<dbReference type="SUPFAM" id="SSF88713">
    <property type="entry name" value="Glycoside hydrolase/deacetylase"/>
    <property type="match status" value="1"/>
</dbReference>
<dbReference type="PANTHER" id="PTHR34216:SF3">
    <property type="entry name" value="POLY-BETA-1,6-N-ACETYL-D-GLUCOSAMINE N-DEACETYLASE"/>
    <property type="match status" value="1"/>
</dbReference>
<dbReference type="InterPro" id="IPR028098">
    <property type="entry name" value="Glyco_trans_4-like_N"/>
</dbReference>
<organism evidence="5 6">
    <name type="scientific">Fusobacterium animalis D11</name>
    <dbReference type="NCBI Taxonomy" id="556264"/>
    <lineage>
        <taxon>Bacteria</taxon>
        <taxon>Fusobacteriati</taxon>
        <taxon>Fusobacteriota</taxon>
        <taxon>Fusobacteriia</taxon>
        <taxon>Fusobacteriales</taxon>
        <taxon>Fusobacteriaceae</taxon>
        <taxon>Fusobacterium</taxon>
    </lineage>
</organism>
<dbReference type="GO" id="GO:0016810">
    <property type="term" value="F:hydrolase activity, acting on carbon-nitrogen (but not peptide) bonds"/>
    <property type="evidence" value="ECO:0007669"/>
    <property type="project" value="InterPro"/>
</dbReference>
<reference evidence="5 6" key="2">
    <citation type="submission" date="2013-10" db="EMBL/GenBank/DDBJ databases">
        <title>The Genome Sequence of Fusobacterium nucleatum subsp. animalis D11.</title>
        <authorList>
            <consortium name="The Broad Institute Genomics Platform"/>
            <person name="Earl A."/>
            <person name="Ward D."/>
            <person name="Feldgarden M."/>
            <person name="Gevers D."/>
            <person name="Kostic A."/>
            <person name="Garrett W."/>
            <person name="Young S.K."/>
            <person name="Zeng Q."/>
            <person name="Gargeya S."/>
            <person name="Fitzgerald M."/>
            <person name="Abouelleil A."/>
            <person name="Alvarado L."/>
            <person name="Berlin A.M."/>
            <person name="Chapman S.B."/>
            <person name="Gainer-Dewar J."/>
            <person name="Goldberg J."/>
            <person name="Gnerre S."/>
            <person name="Griggs A."/>
            <person name="Gujja S."/>
            <person name="Hansen M."/>
            <person name="Howarth C."/>
            <person name="Imamovic A."/>
            <person name="Ireland A."/>
            <person name="Larimer J."/>
            <person name="McCowan C."/>
            <person name="Murphy C."/>
            <person name="Pearson M."/>
            <person name="Poon T.W."/>
            <person name="Priest M."/>
            <person name="Roberts A."/>
            <person name="Saif S."/>
            <person name="Shea T."/>
            <person name="Sykes S."/>
            <person name="Wortman J."/>
            <person name="Nusbaum C."/>
            <person name="Birren B."/>
        </authorList>
    </citation>
    <scope>NUCLEOTIDE SEQUENCE [LARGE SCALE GENOMIC DNA]</scope>
    <source>
        <strain evidence="5 6">D11</strain>
    </source>
</reference>
<evidence type="ECO:0000313" key="6">
    <source>
        <dbReference type="Proteomes" id="UP000004650"/>
    </source>
</evidence>
<keyword evidence="3" id="KW-0175">Coiled coil</keyword>
<dbReference type="InterPro" id="IPR011330">
    <property type="entry name" value="Glyco_hydro/deAcase_b/a-brl"/>
</dbReference>
<name>D6BHJ8_9FUSO</name>
<dbReference type="PANTHER" id="PTHR34216">
    <property type="match status" value="1"/>
</dbReference>
<dbReference type="EMBL" id="ACDS02000039">
    <property type="protein sequence ID" value="EFD81589.1"/>
    <property type="molecule type" value="Genomic_DNA"/>
</dbReference>
<dbReference type="CDD" id="cd03819">
    <property type="entry name" value="GT4_WavL-like"/>
    <property type="match status" value="1"/>
</dbReference>
<sequence length="600" mass="69389">MNILMALSQLEITGAEVYATTIADELIERGNKVYIVSDTLTTPTKAEYIKLEFNKRSLLKRIEHIKFLYNLIKEKDIQIVHAHSRASSWSSQVACKLVGIPLITTTHGRQPIHFSRKLIKAFGDHSIAVCENIKKHMVNDIGFSENKISVILNPVNYKKLDLEKKVNDKKVISIVGRLSGPKGDVAYDLLEILSQDGLLSKYKVRLIGGKELPERFLKFKEKDIEFIGYVPNIQEKIFESDIVIGAGRVAFEALLNKTSLIAVGETEYMGFINKENLSKSLASNFGDIGFMKYPKIKKDILLDDIKKALELSENEKEELKNIILKETNLKNIVDKIEKKYFSLYVNKKKYEVPVIMYHRVINNPENEGVYGTYIYEDMFKKHLQYLKDKNYTVITFKDLDKIGWRNRFEKDRKYIILTFDDGYKDNYDLAFPILKEFNFKATIFLMGSLTYNEWDVKAGGERKFSLMSVEMIKEMQDYGIEFGAHTFNHPKINTLSNEEIEHQIVDVKKPLEEKIGKEIITFAYPYGILNDYAKEMAKKAGYTFALATDSGSVCLSDDLYQIRRIAIFPNTNLFSFKRKVAGNYNFIKIKREERLRTKYE</sequence>
<dbReference type="InterPro" id="IPR051398">
    <property type="entry name" value="Polysacch_Deacetylase"/>
</dbReference>
<dbReference type="CDD" id="cd10918">
    <property type="entry name" value="CE4_NodB_like_5s_6s"/>
    <property type="match status" value="1"/>
</dbReference>
<evidence type="ECO:0000256" key="2">
    <source>
        <dbReference type="ARBA" id="ARBA00022729"/>
    </source>
</evidence>
<feature type="domain" description="NodB homology" evidence="4">
    <location>
        <begin position="413"/>
        <end position="600"/>
    </location>
</feature>
<dbReference type="GO" id="GO:0005975">
    <property type="term" value="P:carbohydrate metabolic process"/>
    <property type="evidence" value="ECO:0007669"/>
    <property type="project" value="InterPro"/>
</dbReference>
<dbReference type="Gene3D" id="3.20.20.370">
    <property type="entry name" value="Glycoside hydrolase/deacetylase"/>
    <property type="match status" value="1"/>
</dbReference>
<dbReference type="Pfam" id="PF13439">
    <property type="entry name" value="Glyco_transf_4"/>
    <property type="match status" value="1"/>
</dbReference>
<proteinExistence type="predicted"/>
<reference evidence="6" key="1">
    <citation type="submission" date="2009-02" db="EMBL/GenBank/DDBJ databases">
        <title>The Genome Sequence of Shigella sp. D9.</title>
        <authorList>
            <consortium name="The Broad Institute Genome Sequencing Platform"/>
            <person name="Ward D."/>
            <person name="Young S.K."/>
            <person name="Kodira C.D."/>
            <person name="Zeng Q."/>
            <person name="Koehrsen M."/>
            <person name="Alvarado L."/>
            <person name="Berlin A."/>
            <person name="Borenstein D."/>
            <person name="Chen Z."/>
            <person name="Engels R."/>
            <person name="Freedman E."/>
            <person name="Gellesch M."/>
            <person name="Goldberg J."/>
            <person name="Griggs A."/>
            <person name="Gujja S."/>
            <person name="Heiman D."/>
            <person name="Hepburn T."/>
            <person name="Howarth C."/>
            <person name="Jen D."/>
            <person name="Larson L."/>
            <person name="Lewis B."/>
            <person name="Mehta T."/>
            <person name="Park D."/>
            <person name="Pearson M."/>
            <person name="Roberts A."/>
            <person name="Saif S."/>
            <person name="Shea T."/>
            <person name="Shenoy N."/>
            <person name="Sisk P."/>
            <person name="Stolte C."/>
            <person name="Sykes S."/>
            <person name="Walk T."/>
            <person name="White J."/>
            <person name="Yandava C."/>
            <person name="Allen-Vercoe E."/>
            <person name="Strauss J."/>
            <person name="Sibley C."/>
            <person name="White A."/>
            <person name="Ambrose C."/>
            <person name="Lander E."/>
            <person name="Nusbaum C."/>
            <person name="Galagan J."/>
            <person name="Birren B."/>
        </authorList>
    </citation>
    <scope>NUCLEOTIDE SEQUENCE [LARGE SCALE GENOMIC DNA]</scope>
    <source>
        <strain evidence="6">D11</strain>
    </source>
</reference>
<dbReference type="Proteomes" id="UP000004650">
    <property type="component" value="Unassembled WGS sequence"/>
</dbReference>
<comment type="caution">
    <text evidence="5">The sequence shown here is derived from an EMBL/GenBank/DDBJ whole genome shotgun (WGS) entry which is preliminary data.</text>
</comment>
<protein>
    <submittedName>
        <fullName evidence="5">Polysaccharide deacetylase</fullName>
    </submittedName>
</protein>
<dbReference type="Gene3D" id="3.40.50.2000">
    <property type="entry name" value="Glycogen Phosphorylase B"/>
    <property type="match status" value="1"/>
</dbReference>
<dbReference type="InterPro" id="IPR002509">
    <property type="entry name" value="NODB_dom"/>
</dbReference>
<dbReference type="Pfam" id="PF01522">
    <property type="entry name" value="Polysacc_deac_1"/>
    <property type="match status" value="1"/>
</dbReference>
<dbReference type="HOGENOM" id="CLU_457694_0_0_0"/>
<dbReference type="GO" id="GO:0005576">
    <property type="term" value="C:extracellular region"/>
    <property type="evidence" value="ECO:0007669"/>
    <property type="project" value="UniProtKB-SubCell"/>
</dbReference>
<dbReference type="AlphaFoldDB" id="D6BHJ8"/>
<evidence type="ECO:0000256" key="3">
    <source>
        <dbReference type="SAM" id="Coils"/>
    </source>
</evidence>
<comment type="subcellular location">
    <subcellularLocation>
        <location evidence="1">Secreted</location>
    </subcellularLocation>
</comment>
<evidence type="ECO:0000313" key="5">
    <source>
        <dbReference type="EMBL" id="EFD81589.1"/>
    </source>
</evidence>
<feature type="coiled-coil region" evidence="3">
    <location>
        <begin position="302"/>
        <end position="329"/>
    </location>
</feature>
<keyword evidence="2" id="KW-0732">Signal</keyword>
<accession>D6BHJ8</accession>
<evidence type="ECO:0000259" key="4">
    <source>
        <dbReference type="PROSITE" id="PS51677"/>
    </source>
</evidence>